<dbReference type="PROSITE" id="PS00211">
    <property type="entry name" value="ABC_TRANSPORTER_1"/>
    <property type="match status" value="1"/>
</dbReference>
<dbReference type="GO" id="GO:0043190">
    <property type="term" value="C:ATP-binding cassette (ABC) transporter complex"/>
    <property type="evidence" value="ECO:0007669"/>
    <property type="project" value="TreeGrafter"/>
</dbReference>
<dbReference type="InterPro" id="IPR003593">
    <property type="entry name" value="AAA+_ATPase"/>
</dbReference>
<dbReference type="InterPro" id="IPR015856">
    <property type="entry name" value="ABC_transpr_CbiO/EcfA_su"/>
</dbReference>
<name>A0A444B7K8_9MICO</name>
<dbReference type="EMBL" id="PIPF01000005">
    <property type="protein sequence ID" value="RWU84396.1"/>
    <property type="molecule type" value="Genomic_DNA"/>
</dbReference>
<accession>A0A444B7K8</accession>
<dbReference type="InterPro" id="IPR003439">
    <property type="entry name" value="ABC_transporter-like_ATP-bd"/>
</dbReference>
<protein>
    <submittedName>
        <fullName evidence="11">ABC transporter ATP-binding protein</fullName>
    </submittedName>
</protein>
<reference evidence="11 12" key="1">
    <citation type="journal article" date="2009" name="Int. J. Syst. Evol. Microbiol.">
        <title>Janibacter hoylei sp. nov., Bacillus isronensis sp. nov. and Bacillus aryabhattai sp. nov., isolated from cryotubes used for collecting air from the upper atmosphere.</title>
        <authorList>
            <person name="Shivaji S."/>
            <person name="Chaturvedi P."/>
            <person name="Begum Z."/>
            <person name="Pindi P.K."/>
            <person name="Manorama R."/>
            <person name="Padmanaban D.A."/>
            <person name="Shouche Y.S."/>
            <person name="Pawar S."/>
            <person name="Vaishampayan P."/>
            <person name="Dutt C.B."/>
            <person name="Datta G.N."/>
            <person name="Manchanda R.K."/>
            <person name="Rao U.R."/>
            <person name="Bhargava P.M."/>
            <person name="Narlikar J.V."/>
        </authorList>
    </citation>
    <scope>NUCLEOTIDE SEQUENCE [LARGE SCALE GENOMIC DNA]</scope>
    <source>
        <strain evidence="11 12">PVAS-1</strain>
    </source>
</reference>
<dbReference type="CDD" id="cd16914">
    <property type="entry name" value="EcfT"/>
    <property type="match status" value="1"/>
</dbReference>
<dbReference type="GO" id="GO:0042626">
    <property type="term" value="F:ATPase-coupled transmembrane transporter activity"/>
    <property type="evidence" value="ECO:0007669"/>
    <property type="project" value="TreeGrafter"/>
</dbReference>
<evidence type="ECO:0000256" key="3">
    <source>
        <dbReference type="ARBA" id="ARBA00022448"/>
    </source>
</evidence>
<proteinExistence type="inferred from homology"/>
<dbReference type="GO" id="GO:0016887">
    <property type="term" value="F:ATP hydrolysis activity"/>
    <property type="evidence" value="ECO:0007669"/>
    <property type="project" value="InterPro"/>
</dbReference>
<evidence type="ECO:0000256" key="8">
    <source>
        <dbReference type="ARBA" id="ARBA00023136"/>
    </source>
</evidence>
<keyword evidence="12" id="KW-1185">Reference proteome</keyword>
<evidence type="ECO:0000313" key="12">
    <source>
        <dbReference type="Proteomes" id="UP000288711"/>
    </source>
</evidence>
<dbReference type="Pfam" id="PF02361">
    <property type="entry name" value="CbiQ"/>
    <property type="match status" value="1"/>
</dbReference>
<keyword evidence="4 9" id="KW-0812">Transmembrane</keyword>
<evidence type="ECO:0000256" key="2">
    <source>
        <dbReference type="ARBA" id="ARBA00005417"/>
    </source>
</evidence>
<feature type="transmembrane region" description="Helical" evidence="9">
    <location>
        <begin position="567"/>
        <end position="588"/>
    </location>
</feature>
<comment type="caution">
    <text evidence="11">The sequence shown here is derived from an EMBL/GenBank/DDBJ whole genome shotgun (WGS) entry which is preliminary data.</text>
</comment>
<dbReference type="SMART" id="SM00382">
    <property type="entry name" value="AAA"/>
    <property type="match status" value="2"/>
</dbReference>
<feature type="transmembrane region" description="Helical" evidence="9">
    <location>
        <begin position="600"/>
        <end position="617"/>
    </location>
</feature>
<evidence type="ECO:0000259" key="10">
    <source>
        <dbReference type="PROSITE" id="PS50893"/>
    </source>
</evidence>
<sequence length="744" mass="76201">MPDTTGGPADRSVAVRGLTWRPAGRKEPVLREIDLSIPAGQRVLLVGPSGSGKSTLLRALAGLLLTVDSGDLTGTVTIEGSPPGERPGAVGLVLQEPGSGTVAATVGRDVAFGLENVGVAADAMPARVAAALTAVGLGDLDPATPTSALSGGQTQRVALAGALALQPSLLLLDEPTAMLDETSAATVRDAVLRGAAGVSTIVVEHRIEPWVEHCERLVVLGRDGRVLHDGPPAVVLEEHGPRLAAEGIWVPGVAAPEPLSVPLGPLARPVDGGAPLLQGEALRVERRRNHLDGSSESATALVAQPLAVTGGRATALVGPSGGGKSTWLAALAGLVTPVSGRVTTAEGREVGELPATEIAPLLGWVPQWSSSALLTRTVLDEVLLTGRTLGERDEAAATARARQLLEALGLAHLERADPQTLSGGEQRRLAVAAALAHGPAAVLADEPTVGQDRGTWAAVVGLLLAQRARGGAVVTASHDPDLMALVDAVEPVSPPSPGPTRSTPRAVLSACGPLSLFAAAAIPMVAAVLSPGWRTSLVVLALLGVGAVIGLANRPGPGWVVGRWCGLAIRLLPGLVGAVGVGWSTWLLGSRDVDTALSAALRLLVIVVPSAITLAYVDPDDLADHLGQRLRLPARPVVALGAALQRVQTLGAAWTEIGWARRLRGQGVSWRHPRTLVAHLWASTFGMLMRSLGSAATLAVAMDARGFASSARRTWAEPAPWRPADTLVVLAASLPVLVVVIARL</sequence>
<dbReference type="GO" id="GO:0005524">
    <property type="term" value="F:ATP binding"/>
    <property type="evidence" value="ECO:0007669"/>
    <property type="project" value="UniProtKB-KW"/>
</dbReference>
<dbReference type="PANTHER" id="PTHR43553:SF24">
    <property type="entry name" value="ENERGY-COUPLING FACTOR TRANSPORTER ATP-BINDING PROTEIN ECFA1"/>
    <property type="match status" value="1"/>
</dbReference>
<feature type="transmembrane region" description="Helical" evidence="9">
    <location>
        <begin position="536"/>
        <end position="555"/>
    </location>
</feature>
<feature type="transmembrane region" description="Helical" evidence="9">
    <location>
        <begin position="506"/>
        <end position="529"/>
    </location>
</feature>
<keyword evidence="3" id="KW-0813">Transport</keyword>
<dbReference type="Pfam" id="PF00005">
    <property type="entry name" value="ABC_tran"/>
    <property type="match status" value="2"/>
</dbReference>
<dbReference type="PROSITE" id="PS50893">
    <property type="entry name" value="ABC_TRANSPORTER_2"/>
    <property type="match status" value="2"/>
</dbReference>
<dbReference type="PANTHER" id="PTHR43553">
    <property type="entry name" value="HEAVY METAL TRANSPORTER"/>
    <property type="match status" value="1"/>
</dbReference>
<evidence type="ECO:0000256" key="5">
    <source>
        <dbReference type="ARBA" id="ARBA00022741"/>
    </source>
</evidence>
<comment type="similarity">
    <text evidence="2">Belongs to the ABC transporter superfamily.</text>
</comment>
<feature type="domain" description="ABC transporter" evidence="10">
    <location>
        <begin position="13"/>
        <end position="248"/>
    </location>
</feature>
<keyword evidence="5" id="KW-0547">Nucleotide-binding</keyword>
<dbReference type="InterPro" id="IPR017871">
    <property type="entry name" value="ABC_transporter-like_CS"/>
</dbReference>
<dbReference type="CDD" id="cd03225">
    <property type="entry name" value="ABC_cobalt_CbiO_domain1"/>
    <property type="match status" value="1"/>
</dbReference>
<organism evidence="11 12">
    <name type="scientific">Janibacter hoylei PVAS-1</name>
    <dbReference type="NCBI Taxonomy" id="1210046"/>
    <lineage>
        <taxon>Bacteria</taxon>
        <taxon>Bacillati</taxon>
        <taxon>Actinomycetota</taxon>
        <taxon>Actinomycetes</taxon>
        <taxon>Micrococcales</taxon>
        <taxon>Intrasporangiaceae</taxon>
        <taxon>Janibacter</taxon>
    </lineage>
</organism>
<dbReference type="AlphaFoldDB" id="A0A444B7K8"/>
<dbReference type="Gene3D" id="3.40.50.300">
    <property type="entry name" value="P-loop containing nucleotide triphosphate hydrolases"/>
    <property type="match status" value="2"/>
</dbReference>
<dbReference type="Proteomes" id="UP000288711">
    <property type="component" value="Unassembled WGS sequence"/>
</dbReference>
<gene>
    <name evidence="11" type="ORF">CWN80_05365</name>
</gene>
<evidence type="ECO:0000313" key="11">
    <source>
        <dbReference type="EMBL" id="RWU84396.1"/>
    </source>
</evidence>
<dbReference type="InterPro" id="IPR027417">
    <property type="entry name" value="P-loop_NTPase"/>
</dbReference>
<keyword evidence="6 11" id="KW-0067">ATP-binding</keyword>
<feature type="transmembrane region" description="Helical" evidence="9">
    <location>
        <begin position="676"/>
        <end position="701"/>
    </location>
</feature>
<dbReference type="InterPro" id="IPR003339">
    <property type="entry name" value="ABC/ECF_trnsptr_transmembrane"/>
</dbReference>
<evidence type="ECO:0000256" key="4">
    <source>
        <dbReference type="ARBA" id="ARBA00022692"/>
    </source>
</evidence>
<keyword evidence="7 9" id="KW-1133">Transmembrane helix</keyword>
<evidence type="ECO:0000256" key="7">
    <source>
        <dbReference type="ARBA" id="ARBA00022989"/>
    </source>
</evidence>
<feature type="domain" description="ABC transporter" evidence="10">
    <location>
        <begin position="282"/>
        <end position="522"/>
    </location>
</feature>
<evidence type="ECO:0000256" key="1">
    <source>
        <dbReference type="ARBA" id="ARBA00004141"/>
    </source>
</evidence>
<comment type="subcellular location">
    <subcellularLocation>
        <location evidence="1">Membrane</location>
        <topology evidence="1">Multi-pass membrane protein</topology>
    </subcellularLocation>
</comment>
<dbReference type="SUPFAM" id="SSF52540">
    <property type="entry name" value="P-loop containing nucleoside triphosphate hydrolases"/>
    <property type="match status" value="2"/>
</dbReference>
<dbReference type="InterPro" id="IPR050095">
    <property type="entry name" value="ECF_ABC_transporter_ATP-bd"/>
</dbReference>
<keyword evidence="8 9" id="KW-0472">Membrane</keyword>
<evidence type="ECO:0000256" key="9">
    <source>
        <dbReference type="SAM" id="Phobius"/>
    </source>
</evidence>
<evidence type="ECO:0000256" key="6">
    <source>
        <dbReference type="ARBA" id="ARBA00022840"/>
    </source>
</evidence>